<keyword evidence="2" id="KW-0597">Phosphoprotein</keyword>
<dbReference type="SUPFAM" id="SSF52172">
    <property type="entry name" value="CheY-like"/>
    <property type="match status" value="1"/>
</dbReference>
<dbReference type="SMART" id="SM00862">
    <property type="entry name" value="Trans_reg_C"/>
    <property type="match status" value="1"/>
</dbReference>
<sequence>ISMKLLLLEDDDLLAESLAESLKDNGYLVDLAASLKAAKSLMATEHYELAILDVGLPDGSGLDLLAQWRRQKRDTPILILTARDTWEDKVVGLETGADDYLTKPFHEAELMARLKALLRRPSGQLSQVITLNGVSLDGAGQRVCLEGETWRSLTATEFRLLRYLMLHPDRIHSKEQLLEQLYALDQDAAAPNLVEVYVARLRRYLGKSIIQTRRGQGYFFASH</sequence>
<dbReference type="SMART" id="SM00448">
    <property type="entry name" value="REC"/>
    <property type="match status" value="1"/>
</dbReference>
<gene>
    <name evidence="6" type="ORF">MLE19_22780</name>
</gene>
<dbReference type="InterPro" id="IPR001867">
    <property type="entry name" value="OmpR/PhoB-type_DNA-bd"/>
</dbReference>
<protein>
    <submittedName>
        <fullName evidence="6">Response regulator transcription factor</fullName>
    </submittedName>
</protein>
<dbReference type="InterPro" id="IPR001789">
    <property type="entry name" value="Sig_transdc_resp-reg_receiver"/>
</dbReference>
<dbReference type="SUPFAM" id="SSF46894">
    <property type="entry name" value="C-terminal effector domain of the bipartite response regulators"/>
    <property type="match status" value="1"/>
</dbReference>
<dbReference type="PROSITE" id="PS50110">
    <property type="entry name" value="RESPONSE_REGULATORY"/>
    <property type="match status" value="1"/>
</dbReference>
<keyword evidence="7" id="KW-1185">Reference proteome</keyword>
<evidence type="ECO:0000256" key="3">
    <source>
        <dbReference type="PROSITE-ProRule" id="PRU01091"/>
    </source>
</evidence>
<dbReference type="PROSITE" id="PS51755">
    <property type="entry name" value="OMPR_PHOB"/>
    <property type="match status" value="1"/>
</dbReference>
<comment type="caution">
    <text evidence="6">The sequence shown here is derived from an EMBL/GenBank/DDBJ whole genome shotgun (WGS) entry which is preliminary data.</text>
</comment>
<dbReference type="Pfam" id="PF00486">
    <property type="entry name" value="Trans_reg_C"/>
    <property type="match status" value="1"/>
</dbReference>
<dbReference type="InterPro" id="IPR016032">
    <property type="entry name" value="Sig_transdc_resp-reg_C-effctor"/>
</dbReference>
<keyword evidence="1 3" id="KW-0238">DNA-binding</keyword>
<dbReference type="Gene3D" id="6.10.250.690">
    <property type="match status" value="1"/>
</dbReference>
<dbReference type="Gene3D" id="3.40.50.2300">
    <property type="match status" value="1"/>
</dbReference>
<evidence type="ECO:0000256" key="1">
    <source>
        <dbReference type="ARBA" id="ARBA00023125"/>
    </source>
</evidence>
<evidence type="ECO:0000313" key="6">
    <source>
        <dbReference type="EMBL" id="MCH4814132.1"/>
    </source>
</evidence>
<dbReference type="InterPro" id="IPR036388">
    <property type="entry name" value="WH-like_DNA-bd_sf"/>
</dbReference>
<feature type="domain" description="Response regulatory" evidence="4">
    <location>
        <begin position="4"/>
        <end position="118"/>
    </location>
</feature>
<feature type="modified residue" description="4-aspartylphosphate" evidence="2">
    <location>
        <position position="53"/>
    </location>
</feature>
<proteinExistence type="predicted"/>
<evidence type="ECO:0000259" key="4">
    <source>
        <dbReference type="PROSITE" id="PS50110"/>
    </source>
</evidence>
<dbReference type="Proteomes" id="UP001320609">
    <property type="component" value="Unassembled WGS sequence"/>
</dbReference>
<feature type="non-terminal residue" evidence="6">
    <location>
        <position position="1"/>
    </location>
</feature>
<name>A0ABS9SDE0_9GAMM</name>
<organism evidence="6 7">
    <name type="scientific">Vreelandella neptunia</name>
    <dbReference type="NCBI Taxonomy" id="115551"/>
    <lineage>
        <taxon>Bacteria</taxon>
        <taxon>Pseudomonadati</taxon>
        <taxon>Pseudomonadota</taxon>
        <taxon>Gammaproteobacteria</taxon>
        <taxon>Oceanospirillales</taxon>
        <taxon>Halomonadaceae</taxon>
        <taxon>Vreelandella</taxon>
    </lineage>
</organism>
<feature type="domain" description="OmpR/PhoB-type" evidence="5">
    <location>
        <begin position="126"/>
        <end position="222"/>
    </location>
</feature>
<dbReference type="PANTHER" id="PTHR48111:SF37">
    <property type="entry name" value="RESPONSE REGULATOR PROTEIN CARR"/>
    <property type="match status" value="1"/>
</dbReference>
<dbReference type="InterPro" id="IPR039420">
    <property type="entry name" value="WalR-like"/>
</dbReference>
<dbReference type="CDD" id="cd00383">
    <property type="entry name" value="trans_reg_C"/>
    <property type="match status" value="1"/>
</dbReference>
<evidence type="ECO:0000259" key="5">
    <source>
        <dbReference type="PROSITE" id="PS51755"/>
    </source>
</evidence>
<reference evidence="6 7" key="1">
    <citation type="submission" date="2022-03" db="EMBL/GenBank/DDBJ databases">
        <title>Genomic signatures underlying metal tolerance in selected Arctic bacterial isolates.</title>
        <authorList>
            <person name="Thomas F.A."/>
            <person name="Venkatachalam S."/>
            <person name="Krishnan K.P."/>
        </authorList>
    </citation>
    <scope>NUCLEOTIDE SEQUENCE [LARGE SCALE GENOMIC DNA]</scope>
    <source>
        <strain evidence="6 7">HM116</strain>
    </source>
</reference>
<dbReference type="Pfam" id="PF00072">
    <property type="entry name" value="Response_reg"/>
    <property type="match status" value="1"/>
</dbReference>
<evidence type="ECO:0000313" key="7">
    <source>
        <dbReference type="Proteomes" id="UP001320609"/>
    </source>
</evidence>
<dbReference type="Gene3D" id="1.10.10.10">
    <property type="entry name" value="Winged helix-like DNA-binding domain superfamily/Winged helix DNA-binding domain"/>
    <property type="match status" value="1"/>
</dbReference>
<evidence type="ECO:0000256" key="2">
    <source>
        <dbReference type="PROSITE-ProRule" id="PRU00169"/>
    </source>
</evidence>
<feature type="DNA-binding region" description="OmpR/PhoB-type" evidence="3">
    <location>
        <begin position="126"/>
        <end position="222"/>
    </location>
</feature>
<dbReference type="CDD" id="cd17624">
    <property type="entry name" value="REC_OmpR_PmrA-like"/>
    <property type="match status" value="1"/>
</dbReference>
<dbReference type="InterPro" id="IPR011006">
    <property type="entry name" value="CheY-like_superfamily"/>
</dbReference>
<dbReference type="EMBL" id="JAKVTW010000054">
    <property type="protein sequence ID" value="MCH4814132.1"/>
    <property type="molecule type" value="Genomic_DNA"/>
</dbReference>
<accession>A0ABS9SDE0</accession>
<dbReference type="PANTHER" id="PTHR48111">
    <property type="entry name" value="REGULATOR OF RPOS"/>
    <property type="match status" value="1"/>
</dbReference>